<protein>
    <submittedName>
        <fullName evidence="5">AraC-type DNA-binding protein</fullName>
    </submittedName>
</protein>
<dbReference type="GO" id="GO:0043565">
    <property type="term" value="F:sequence-specific DNA binding"/>
    <property type="evidence" value="ECO:0007669"/>
    <property type="project" value="InterPro"/>
</dbReference>
<organism evidence="5 6">
    <name type="scientific">Chryseobacterium oleae</name>
    <dbReference type="NCBI Taxonomy" id="491207"/>
    <lineage>
        <taxon>Bacteria</taxon>
        <taxon>Pseudomonadati</taxon>
        <taxon>Bacteroidota</taxon>
        <taxon>Flavobacteriia</taxon>
        <taxon>Flavobacteriales</taxon>
        <taxon>Weeksellaceae</taxon>
        <taxon>Chryseobacterium group</taxon>
        <taxon>Chryseobacterium</taxon>
    </lineage>
</organism>
<dbReference type="AlphaFoldDB" id="A0A1I5AX80"/>
<name>A0A1I5AX80_CHROL</name>
<evidence type="ECO:0000256" key="3">
    <source>
        <dbReference type="ARBA" id="ARBA00023163"/>
    </source>
</evidence>
<dbReference type="PROSITE" id="PS01124">
    <property type="entry name" value="HTH_ARAC_FAMILY_2"/>
    <property type="match status" value="1"/>
</dbReference>
<dbReference type="PANTHER" id="PTHR43280:SF32">
    <property type="entry name" value="TRANSCRIPTIONAL REGULATORY PROTEIN"/>
    <property type="match status" value="1"/>
</dbReference>
<dbReference type="PANTHER" id="PTHR43280">
    <property type="entry name" value="ARAC-FAMILY TRANSCRIPTIONAL REGULATOR"/>
    <property type="match status" value="1"/>
</dbReference>
<keyword evidence="3" id="KW-0804">Transcription</keyword>
<dbReference type="GO" id="GO:0003700">
    <property type="term" value="F:DNA-binding transcription factor activity"/>
    <property type="evidence" value="ECO:0007669"/>
    <property type="project" value="InterPro"/>
</dbReference>
<keyword evidence="2 5" id="KW-0238">DNA-binding</keyword>
<evidence type="ECO:0000259" key="4">
    <source>
        <dbReference type="PROSITE" id="PS01124"/>
    </source>
</evidence>
<sequence length="276" mass="31716">MSVQIQSYSASGFPSDFNTENYCVVLLKGSGVFSVDQINYSYEGSTVLFLTPYQKLKLISEADEPIFILLFHGDYYCIEYHKEEVACNGLLFNNIYLNPSIKLASENYEYILGIFDYIQHELSEKHLFSESIIKTYIQLILAICSKQKSGSLEEQISTGRLPNKNAAEFQKLLELHFKDEKELSFYSTKLNITNNTLSKAVKKEFDKSPSQLINERITLEAKRLLHLTYRSVKEIASDLGFSDEFYFSRYFKKSVGCSPKKYREKVGISIVAKMSM</sequence>
<evidence type="ECO:0000256" key="1">
    <source>
        <dbReference type="ARBA" id="ARBA00023015"/>
    </source>
</evidence>
<feature type="domain" description="HTH araC/xylS-type" evidence="4">
    <location>
        <begin position="167"/>
        <end position="265"/>
    </location>
</feature>
<evidence type="ECO:0000313" key="5">
    <source>
        <dbReference type="EMBL" id="SFN67055.1"/>
    </source>
</evidence>
<dbReference type="SUPFAM" id="SSF46689">
    <property type="entry name" value="Homeodomain-like"/>
    <property type="match status" value="1"/>
</dbReference>
<evidence type="ECO:0000313" key="6">
    <source>
        <dbReference type="Proteomes" id="UP000198769"/>
    </source>
</evidence>
<dbReference type="Proteomes" id="UP000198769">
    <property type="component" value="Unassembled WGS sequence"/>
</dbReference>
<dbReference type="EMBL" id="FOVD01000006">
    <property type="protein sequence ID" value="SFN67055.1"/>
    <property type="molecule type" value="Genomic_DNA"/>
</dbReference>
<reference evidence="6" key="1">
    <citation type="submission" date="2016-10" db="EMBL/GenBank/DDBJ databases">
        <authorList>
            <person name="Varghese N."/>
            <person name="Submissions S."/>
        </authorList>
    </citation>
    <scope>NUCLEOTIDE SEQUENCE [LARGE SCALE GENOMIC DNA]</scope>
    <source>
        <strain evidence="6">DSM 25575</strain>
    </source>
</reference>
<gene>
    <name evidence="5" type="ORF">SAMN05421594_3755</name>
</gene>
<dbReference type="RefSeq" id="WP_090026147.1">
    <property type="nucleotide sequence ID" value="NZ_FOVD01000006.1"/>
</dbReference>
<keyword evidence="6" id="KW-1185">Reference proteome</keyword>
<dbReference type="InterPro" id="IPR009057">
    <property type="entry name" value="Homeodomain-like_sf"/>
</dbReference>
<dbReference type="InterPro" id="IPR018060">
    <property type="entry name" value="HTH_AraC"/>
</dbReference>
<dbReference type="Pfam" id="PF12833">
    <property type="entry name" value="HTH_18"/>
    <property type="match status" value="1"/>
</dbReference>
<dbReference type="InterPro" id="IPR020449">
    <property type="entry name" value="Tscrpt_reg_AraC-type_HTH"/>
</dbReference>
<accession>A0A1I5AX80</accession>
<dbReference type="SMART" id="SM00342">
    <property type="entry name" value="HTH_ARAC"/>
    <property type="match status" value="1"/>
</dbReference>
<evidence type="ECO:0000256" key="2">
    <source>
        <dbReference type="ARBA" id="ARBA00023125"/>
    </source>
</evidence>
<proteinExistence type="predicted"/>
<dbReference type="OrthoDB" id="2666928at2"/>
<keyword evidence="1" id="KW-0805">Transcription regulation</keyword>
<dbReference type="Gene3D" id="1.10.10.60">
    <property type="entry name" value="Homeodomain-like"/>
    <property type="match status" value="1"/>
</dbReference>
<dbReference type="PRINTS" id="PR00032">
    <property type="entry name" value="HTHARAC"/>
</dbReference>